<dbReference type="RefSeq" id="WP_009262575.1">
    <property type="nucleotide sequence ID" value="NZ_CACRSY010000006.1"/>
</dbReference>
<gene>
    <name evidence="1" type="ORF">BHLFYP23_01751</name>
</gene>
<name>A0A6N2RRV6_BLAHA</name>
<organism evidence="1">
    <name type="scientific">Blautia hansenii</name>
    <name type="common">Ruminococcus hansenii</name>
    <dbReference type="NCBI Taxonomy" id="1322"/>
    <lineage>
        <taxon>Bacteria</taxon>
        <taxon>Bacillati</taxon>
        <taxon>Bacillota</taxon>
        <taxon>Clostridia</taxon>
        <taxon>Lachnospirales</taxon>
        <taxon>Lachnospiraceae</taxon>
        <taxon>Blautia</taxon>
    </lineage>
</organism>
<reference evidence="1" key="1">
    <citation type="submission" date="2019-11" db="EMBL/GenBank/DDBJ databases">
        <authorList>
            <person name="Feng L."/>
        </authorList>
    </citation>
    <scope>NUCLEOTIDE SEQUENCE</scope>
    <source>
        <strain evidence="1">BhanseniiLFYP23</strain>
    </source>
</reference>
<accession>A0A6N2RRV6</accession>
<proteinExistence type="predicted"/>
<sequence length="133" mass="15643">MMSRENLYQPILSIDLKKSLIRVHRNTLRLLGDPDYIQLLINPNAKMIAIKAGDKRDYLAHKVRKYRFETGYSYELYCKDLLQTMMTVDCGWEYGNIFRLYGQFNSKAGVIQFSMLETSPSMQQNTEWSEQTL</sequence>
<dbReference type="AlphaFoldDB" id="A0A6N2RRV6"/>
<evidence type="ECO:0000313" key="1">
    <source>
        <dbReference type="EMBL" id="VYS83522.1"/>
    </source>
</evidence>
<protein>
    <submittedName>
        <fullName evidence="1">Uncharacterized protein</fullName>
    </submittedName>
</protein>
<dbReference type="EMBL" id="CACRSY010000006">
    <property type="protein sequence ID" value="VYS83522.1"/>
    <property type="molecule type" value="Genomic_DNA"/>
</dbReference>